<dbReference type="Proteomes" id="UP001612415">
    <property type="component" value="Unassembled WGS sequence"/>
</dbReference>
<gene>
    <name evidence="2" type="ORF">ACIA8P_10710</name>
</gene>
<keyword evidence="3" id="KW-1185">Reference proteome</keyword>
<proteinExistence type="predicted"/>
<name>A0ABW7XYH3_STRCE</name>
<feature type="chain" id="PRO_5045970351" description="Lipoprotein" evidence="1">
    <location>
        <begin position="26"/>
        <end position="229"/>
    </location>
</feature>
<organism evidence="2 3">
    <name type="scientific">Streptomyces cellulosae</name>
    <dbReference type="NCBI Taxonomy" id="1968"/>
    <lineage>
        <taxon>Bacteria</taxon>
        <taxon>Bacillati</taxon>
        <taxon>Actinomycetota</taxon>
        <taxon>Actinomycetes</taxon>
        <taxon>Kitasatosporales</taxon>
        <taxon>Streptomycetaceae</taxon>
        <taxon>Streptomyces</taxon>
    </lineage>
</organism>
<evidence type="ECO:0000256" key="1">
    <source>
        <dbReference type="SAM" id="SignalP"/>
    </source>
</evidence>
<keyword evidence="1" id="KW-0732">Signal</keyword>
<dbReference type="RefSeq" id="WP_398655958.1">
    <property type="nucleotide sequence ID" value="NZ_JBITDC010000003.1"/>
</dbReference>
<comment type="caution">
    <text evidence="2">The sequence shown here is derived from an EMBL/GenBank/DDBJ whole genome shotgun (WGS) entry which is preliminary data.</text>
</comment>
<evidence type="ECO:0000313" key="3">
    <source>
        <dbReference type="Proteomes" id="UP001612415"/>
    </source>
</evidence>
<protein>
    <recommendedName>
        <fullName evidence="4">Lipoprotein</fullName>
    </recommendedName>
</protein>
<reference evidence="2 3" key="1">
    <citation type="submission" date="2024-10" db="EMBL/GenBank/DDBJ databases">
        <title>The Natural Products Discovery Center: Release of the First 8490 Sequenced Strains for Exploring Actinobacteria Biosynthetic Diversity.</title>
        <authorList>
            <person name="Kalkreuter E."/>
            <person name="Kautsar S.A."/>
            <person name="Yang D."/>
            <person name="Bader C.D."/>
            <person name="Teijaro C.N."/>
            <person name="Fluegel L."/>
            <person name="Davis C.M."/>
            <person name="Simpson J.R."/>
            <person name="Lauterbach L."/>
            <person name="Steele A.D."/>
            <person name="Gui C."/>
            <person name="Meng S."/>
            <person name="Li G."/>
            <person name="Viehrig K."/>
            <person name="Ye F."/>
            <person name="Su P."/>
            <person name="Kiefer A.F."/>
            <person name="Nichols A."/>
            <person name="Cepeda A.J."/>
            <person name="Yan W."/>
            <person name="Fan B."/>
            <person name="Jiang Y."/>
            <person name="Adhikari A."/>
            <person name="Zheng C.-J."/>
            <person name="Schuster L."/>
            <person name="Cowan T.M."/>
            <person name="Smanski M.J."/>
            <person name="Chevrette M.G."/>
            <person name="De Carvalho L.P.S."/>
            <person name="Shen B."/>
        </authorList>
    </citation>
    <scope>NUCLEOTIDE SEQUENCE [LARGE SCALE GENOMIC DNA]</scope>
    <source>
        <strain evidence="2 3">NPDC051599</strain>
    </source>
</reference>
<feature type="signal peptide" evidence="1">
    <location>
        <begin position="1"/>
        <end position="25"/>
    </location>
</feature>
<accession>A0ABW7XYH3</accession>
<dbReference type="EMBL" id="JBITDC010000003">
    <property type="protein sequence ID" value="MFI5675125.1"/>
    <property type="molecule type" value="Genomic_DNA"/>
</dbReference>
<evidence type="ECO:0008006" key="4">
    <source>
        <dbReference type="Google" id="ProtNLM"/>
    </source>
</evidence>
<evidence type="ECO:0000313" key="2">
    <source>
        <dbReference type="EMBL" id="MFI5675125.1"/>
    </source>
</evidence>
<sequence>MRGAARRTWVAGMVAVVLGAGLADCAGGGSGGGDSGRPDRSGRAATAARACADGTFTWSGVTKRDRLTGVSEVQRIGHGGGRLENRLEPVYTPGPSVRADGPDVSAAEVLFSLGKKVGEIDSAAPTLEKDHSGTTYSFADPKATAPALESGFSRVDETGLFVTYSGVREVAGDFRYSCPGGRPTTGHARNDTARLNGLVSCDESAGKNALALQAARRSCAAGSAATKHA</sequence>